<dbReference type="SUPFAM" id="SSF56784">
    <property type="entry name" value="HAD-like"/>
    <property type="match status" value="1"/>
</dbReference>
<dbReference type="InterPro" id="IPR023214">
    <property type="entry name" value="HAD_sf"/>
</dbReference>
<dbReference type="SFLD" id="SFLDG01129">
    <property type="entry name" value="C1.5:_HAD__Beta-PGM__Phosphata"/>
    <property type="match status" value="1"/>
</dbReference>
<name>D2C6E9_THEP2</name>
<dbReference type="PANTHER" id="PTHR43611">
    <property type="entry name" value="ALPHA-D-GLUCOSE 1-PHOSPHATE PHOSPHATASE"/>
    <property type="match status" value="1"/>
</dbReference>
<dbReference type="Gene3D" id="3.40.50.1000">
    <property type="entry name" value="HAD superfamily/HAD-like"/>
    <property type="match status" value="1"/>
</dbReference>
<keyword evidence="2" id="KW-1185">Reference proteome</keyword>
<dbReference type="InterPro" id="IPR023198">
    <property type="entry name" value="PGP-like_dom2"/>
</dbReference>
<evidence type="ECO:0000313" key="2">
    <source>
        <dbReference type="Proteomes" id="UP000000940"/>
    </source>
</evidence>
<reference evidence="1 2" key="1">
    <citation type="submission" date="2009-12" db="EMBL/GenBank/DDBJ databases">
        <title>Complete sequence of Thermotoga petrophila RKU-1.</title>
        <authorList>
            <consortium name="US DOE Joint Genome Institute"/>
            <person name="Lucas S."/>
            <person name="Copeland A."/>
            <person name="Lapidus A."/>
            <person name="Glavina del Rio T."/>
            <person name="Dalin E."/>
            <person name="Tice H."/>
            <person name="Bruce D."/>
            <person name="Goodwin L."/>
            <person name="Pitluck S."/>
            <person name="Munk A.C."/>
            <person name="Brettin T."/>
            <person name="Detter J.C."/>
            <person name="Han C."/>
            <person name="Tapia R."/>
            <person name="Larimer F."/>
            <person name="Land M."/>
            <person name="Hauser L."/>
            <person name="Kyrpides N."/>
            <person name="Mikhailova N."/>
            <person name="Nelson K.E."/>
            <person name="Gogarten J.P."/>
            <person name="Noll K.M."/>
        </authorList>
    </citation>
    <scope>NUCLEOTIDE SEQUENCE [LARGE SCALE GENOMIC DNA]</scope>
    <source>
        <strain evidence="2">ATCC BAA-489 / DSM 13996 / JCM 10882 / RKU-10</strain>
    </source>
</reference>
<protein>
    <submittedName>
        <fullName evidence="1">HAD-superfamily hydrolase, subfamily IA, variant 3</fullName>
    </submittedName>
</protein>
<dbReference type="NCBIfam" id="TIGR01509">
    <property type="entry name" value="HAD-SF-IA-v3"/>
    <property type="match status" value="1"/>
</dbReference>
<sequence>MIRNIVFDLGGVLIDWRPCEYLVESFPEDVAKVLEREIFKHEDWKRMDRGTLPENDLWEKKKKELSEYREYVEKLEREVPKLLKPIEENVKLLSILKEKNFKLYVLSNYGKIYFEMVRRRYRFFDLFDGMVISSHVGFIKPEKEIYLELIRRYKITPKESLFIDDMEENVKAAEELGFNTIHLPEPSRLKELLFETLKIDG</sequence>
<dbReference type="RefSeq" id="WP_012895986.1">
    <property type="nucleotide sequence ID" value="NC_013642.1"/>
</dbReference>
<dbReference type="Proteomes" id="UP000000940">
    <property type="component" value="Chromosome"/>
</dbReference>
<dbReference type="SFLD" id="SFLDS00003">
    <property type="entry name" value="Haloacid_Dehalogenase"/>
    <property type="match status" value="1"/>
</dbReference>
<dbReference type="PANTHER" id="PTHR43611:SF3">
    <property type="entry name" value="FLAVIN MONONUCLEOTIDE HYDROLASE 1, CHLOROPLATIC"/>
    <property type="match status" value="1"/>
</dbReference>
<dbReference type="Gene3D" id="1.10.150.240">
    <property type="entry name" value="Putative phosphatase, domain 2"/>
    <property type="match status" value="1"/>
</dbReference>
<dbReference type="EMBL" id="CP001839">
    <property type="protein sequence ID" value="ADA66535.1"/>
    <property type="molecule type" value="Genomic_DNA"/>
</dbReference>
<dbReference type="InterPro" id="IPR006439">
    <property type="entry name" value="HAD-SF_hydro_IA"/>
</dbReference>
<dbReference type="AlphaFoldDB" id="D2C6E9"/>
<dbReference type="HOGENOM" id="CLU_045011_9_1_0"/>
<keyword evidence="1" id="KW-0378">Hydrolase</keyword>
<proteinExistence type="predicted"/>
<dbReference type="GO" id="GO:0016787">
    <property type="term" value="F:hydrolase activity"/>
    <property type="evidence" value="ECO:0007669"/>
    <property type="project" value="UniProtKB-KW"/>
</dbReference>
<dbReference type="PRINTS" id="PR00413">
    <property type="entry name" value="HADHALOGNASE"/>
</dbReference>
<organism evidence="1 2">
    <name type="scientific">Thermotoga petrophila (strain ATCC BAA-489 / DSM 13996 / JCM 10882 / RKU-10)</name>
    <name type="common">Thermotoga naphthophila</name>
    <dbReference type="NCBI Taxonomy" id="590168"/>
    <lineage>
        <taxon>Bacteria</taxon>
        <taxon>Thermotogati</taxon>
        <taxon>Thermotogota</taxon>
        <taxon>Thermotogae</taxon>
        <taxon>Thermotogales</taxon>
        <taxon>Thermotogaceae</taxon>
        <taxon>Thermotoga</taxon>
    </lineage>
</organism>
<gene>
    <name evidence="1" type="ordered locus">Tnap_0439</name>
</gene>
<dbReference type="KEGG" id="tnp:Tnap_0439"/>
<accession>D2C6E9</accession>
<dbReference type="CDD" id="cd02603">
    <property type="entry name" value="HAD_sEH-N_like"/>
    <property type="match status" value="1"/>
</dbReference>
<dbReference type="Pfam" id="PF00702">
    <property type="entry name" value="Hydrolase"/>
    <property type="match status" value="1"/>
</dbReference>
<evidence type="ECO:0000313" key="1">
    <source>
        <dbReference type="EMBL" id="ADA66535.1"/>
    </source>
</evidence>
<dbReference type="InterPro" id="IPR036412">
    <property type="entry name" value="HAD-like_sf"/>
</dbReference>